<feature type="domain" description="Ubiquitin-like" evidence="2">
    <location>
        <begin position="510"/>
        <end position="591"/>
    </location>
</feature>
<dbReference type="OrthoDB" id="5431013at2759"/>
<organism evidence="3 4">
    <name type="scientific">Hyaloscypha variabilis (strain UAMH 11265 / GT02V1 / F)</name>
    <name type="common">Meliniomyces variabilis</name>
    <dbReference type="NCBI Taxonomy" id="1149755"/>
    <lineage>
        <taxon>Eukaryota</taxon>
        <taxon>Fungi</taxon>
        <taxon>Dikarya</taxon>
        <taxon>Ascomycota</taxon>
        <taxon>Pezizomycotina</taxon>
        <taxon>Leotiomycetes</taxon>
        <taxon>Helotiales</taxon>
        <taxon>Hyaloscyphaceae</taxon>
        <taxon>Hyaloscypha</taxon>
        <taxon>Hyaloscypha variabilis</taxon>
    </lineage>
</organism>
<feature type="region of interest" description="Disordered" evidence="1">
    <location>
        <begin position="588"/>
        <end position="683"/>
    </location>
</feature>
<feature type="region of interest" description="Disordered" evidence="1">
    <location>
        <begin position="294"/>
        <end position="390"/>
    </location>
</feature>
<name>A0A2J6RDZ2_HYAVF</name>
<feature type="region of interest" description="Disordered" evidence="1">
    <location>
        <begin position="239"/>
        <end position="267"/>
    </location>
</feature>
<dbReference type="InterPro" id="IPR054464">
    <property type="entry name" value="ULD_fung"/>
</dbReference>
<dbReference type="EMBL" id="KZ613950">
    <property type="protein sequence ID" value="PMD36732.1"/>
    <property type="molecule type" value="Genomic_DNA"/>
</dbReference>
<evidence type="ECO:0000313" key="4">
    <source>
        <dbReference type="Proteomes" id="UP000235786"/>
    </source>
</evidence>
<accession>A0A2J6RDZ2</accession>
<feature type="compositionally biased region" description="Acidic residues" evidence="1">
    <location>
        <begin position="724"/>
        <end position="736"/>
    </location>
</feature>
<feature type="compositionally biased region" description="Basic and acidic residues" evidence="1">
    <location>
        <begin position="323"/>
        <end position="345"/>
    </location>
</feature>
<feature type="compositionally biased region" description="Polar residues" evidence="1">
    <location>
        <begin position="664"/>
        <end position="676"/>
    </location>
</feature>
<sequence>MAQAPGAPSSIVSIIAYGLQLSTNLETYAEGFSDAEEKLYDLSADIGASAAALIQLQQVVENDDAAPETSSRVLKEEGRQEIENVAAQCEKIYKTVIIIVNKAGTSANKGKLAADFGERPVLKPSSLLRDLRWPWLNPRIERIDRQLRWTKMKVLLHLQLAEIAKVQLGIPIRAPGSFTEELALRVMGNRLRVREKKYYEKLATKYRIKPFAFDSPYNASVLSIPDYIPPMQGHGPCGFRCELPDEGPSNPVKPAAPNTSHFQPVSSEDEVFVIEEGPNGELKRVPFVDPVKEKVDEPVGPAPPSSPPAASSTRSNTMVPDQQSERGAADLKEATTKVEVEDTKPVEPAPKVPEEAPQAESSSAADDKPKGDAPEAEPTETAVSPLPGYDSKPGFFPSWLTGMFGQSTKLSNEWESQTLEAFILPENSTGLLKVPFGHQNLTQGLKRMKKQCLPWDQYTALGSQHHKRISQAVAEAKKLDSRERTCLAVGLNKEYGPERLMVFFLVGAPVEPIHLKDAVGRKYTFPYEQARTWPLMKGLIDAAFLHVEGLAAHVNEGHYDLIDEDGKIILPEVYHQIVKPGSKISQHMWPFPIKRSGPPPGPPPMPSGPPPAPRDWPAGPPRPPTAPLNRPCGLGMPGGPPVIVNLTRQPPGKAKSTRGVLSWMASSKSDNSSYLATDSDIEDEPEDLGLEIDFGKEDEIAKLNLGELLAKFTNATDTVHDVFSDNEDSSDDEDSSDGTGSLLSD</sequence>
<dbReference type="Proteomes" id="UP000235786">
    <property type="component" value="Unassembled WGS sequence"/>
</dbReference>
<feature type="compositionally biased region" description="Pro residues" evidence="1">
    <location>
        <begin position="597"/>
        <end position="626"/>
    </location>
</feature>
<evidence type="ECO:0000313" key="3">
    <source>
        <dbReference type="EMBL" id="PMD36732.1"/>
    </source>
</evidence>
<feature type="compositionally biased region" description="Low complexity" evidence="1">
    <location>
        <begin position="355"/>
        <end position="364"/>
    </location>
</feature>
<dbReference type="STRING" id="1149755.A0A2J6RDZ2"/>
<keyword evidence="4" id="KW-1185">Reference proteome</keyword>
<feature type="region of interest" description="Disordered" evidence="1">
    <location>
        <begin position="721"/>
        <end position="745"/>
    </location>
</feature>
<feature type="compositionally biased region" description="Polar residues" evidence="1">
    <location>
        <begin position="313"/>
        <end position="322"/>
    </location>
</feature>
<protein>
    <recommendedName>
        <fullName evidence="2">Ubiquitin-like domain-containing protein</fullName>
    </recommendedName>
</protein>
<gene>
    <name evidence="3" type="ORF">L207DRAFT_636685</name>
</gene>
<dbReference type="AlphaFoldDB" id="A0A2J6RDZ2"/>
<reference evidence="3 4" key="1">
    <citation type="submission" date="2016-04" db="EMBL/GenBank/DDBJ databases">
        <title>A degradative enzymes factory behind the ericoid mycorrhizal symbiosis.</title>
        <authorList>
            <consortium name="DOE Joint Genome Institute"/>
            <person name="Martino E."/>
            <person name="Morin E."/>
            <person name="Grelet G."/>
            <person name="Kuo A."/>
            <person name="Kohler A."/>
            <person name="Daghino S."/>
            <person name="Barry K."/>
            <person name="Choi C."/>
            <person name="Cichocki N."/>
            <person name="Clum A."/>
            <person name="Copeland A."/>
            <person name="Hainaut M."/>
            <person name="Haridas S."/>
            <person name="Labutti K."/>
            <person name="Lindquist E."/>
            <person name="Lipzen A."/>
            <person name="Khouja H.-R."/>
            <person name="Murat C."/>
            <person name="Ohm R."/>
            <person name="Olson A."/>
            <person name="Spatafora J."/>
            <person name="Veneault-Fourrey C."/>
            <person name="Henrissat B."/>
            <person name="Grigoriev I."/>
            <person name="Martin F."/>
            <person name="Perotto S."/>
        </authorList>
    </citation>
    <scope>NUCLEOTIDE SEQUENCE [LARGE SCALE GENOMIC DNA]</scope>
    <source>
        <strain evidence="3 4">F</strain>
    </source>
</reference>
<evidence type="ECO:0000259" key="2">
    <source>
        <dbReference type="Pfam" id="PF22893"/>
    </source>
</evidence>
<evidence type="ECO:0000256" key="1">
    <source>
        <dbReference type="SAM" id="MobiDB-lite"/>
    </source>
</evidence>
<feature type="compositionally biased region" description="Polar residues" evidence="1">
    <location>
        <begin position="257"/>
        <end position="266"/>
    </location>
</feature>
<dbReference type="Pfam" id="PF22893">
    <property type="entry name" value="ULD_2"/>
    <property type="match status" value="1"/>
</dbReference>
<proteinExistence type="predicted"/>